<evidence type="ECO:0000256" key="5">
    <source>
        <dbReference type="ARBA" id="ARBA00013246"/>
    </source>
</evidence>
<dbReference type="Gene3D" id="2.60.120.650">
    <property type="entry name" value="Cupin"/>
    <property type="match status" value="1"/>
</dbReference>
<comment type="function">
    <text evidence="2">Histone demethylase that specifically demethylates 'Lys-36' of histone H3, thereby playing a central role in histone code.</text>
</comment>
<dbReference type="InterPro" id="IPR041070">
    <property type="entry name" value="JHD"/>
</dbReference>
<dbReference type="PROSITE" id="PS51184">
    <property type="entry name" value="JMJC"/>
    <property type="match status" value="1"/>
</dbReference>
<proteinExistence type="inferred from homology"/>
<evidence type="ECO:0000256" key="16">
    <source>
        <dbReference type="ARBA" id="ARBA00047915"/>
    </source>
</evidence>
<organism evidence="19 20">
    <name type="scientific">Microbotryum intermedium</name>
    <dbReference type="NCBI Taxonomy" id="269621"/>
    <lineage>
        <taxon>Eukaryota</taxon>
        <taxon>Fungi</taxon>
        <taxon>Dikarya</taxon>
        <taxon>Basidiomycota</taxon>
        <taxon>Pucciniomycotina</taxon>
        <taxon>Microbotryomycetes</taxon>
        <taxon>Microbotryales</taxon>
        <taxon>Microbotryaceae</taxon>
        <taxon>Microbotryum</taxon>
    </lineage>
</organism>
<keyword evidence="14" id="KW-0539">Nucleus</keyword>
<evidence type="ECO:0000256" key="4">
    <source>
        <dbReference type="ARBA" id="ARBA00008037"/>
    </source>
</evidence>
<dbReference type="InterPro" id="IPR003347">
    <property type="entry name" value="JmjC_dom"/>
</dbReference>
<dbReference type="Pfam" id="PF02373">
    <property type="entry name" value="JmjC"/>
    <property type="match status" value="1"/>
</dbReference>
<dbReference type="InterPro" id="IPR011011">
    <property type="entry name" value="Znf_FYVE_PHD"/>
</dbReference>
<feature type="compositionally biased region" description="Basic and acidic residues" evidence="17">
    <location>
        <begin position="947"/>
        <end position="959"/>
    </location>
</feature>
<feature type="compositionally biased region" description="Basic and acidic residues" evidence="17">
    <location>
        <begin position="102"/>
        <end position="116"/>
    </location>
</feature>
<evidence type="ECO:0000256" key="12">
    <source>
        <dbReference type="ARBA" id="ARBA00023015"/>
    </source>
</evidence>
<keyword evidence="11" id="KW-0408">Iron</keyword>
<evidence type="ECO:0000313" key="20">
    <source>
        <dbReference type="Proteomes" id="UP000198372"/>
    </source>
</evidence>
<comment type="catalytic activity">
    <reaction evidence="16">
        <text>N(6),N(6)-dimethyl-L-lysyl(36)-[histone H3] + 2 2-oxoglutarate + 2 O2 = L-lysyl(36)-[histone H3] + 2 formaldehyde + 2 succinate + 2 CO2</text>
        <dbReference type="Rhea" id="RHEA:42032"/>
        <dbReference type="Rhea" id="RHEA-COMP:9785"/>
        <dbReference type="Rhea" id="RHEA-COMP:9787"/>
        <dbReference type="ChEBI" id="CHEBI:15379"/>
        <dbReference type="ChEBI" id="CHEBI:16526"/>
        <dbReference type="ChEBI" id="CHEBI:16810"/>
        <dbReference type="ChEBI" id="CHEBI:16842"/>
        <dbReference type="ChEBI" id="CHEBI:29969"/>
        <dbReference type="ChEBI" id="CHEBI:30031"/>
        <dbReference type="ChEBI" id="CHEBI:61976"/>
        <dbReference type="EC" id="1.14.11.27"/>
    </reaction>
</comment>
<dbReference type="OrthoDB" id="5876800at2759"/>
<dbReference type="SUPFAM" id="SSF57903">
    <property type="entry name" value="FYVE/PHD zinc finger"/>
    <property type="match status" value="1"/>
</dbReference>
<feature type="compositionally biased region" description="Polar residues" evidence="17">
    <location>
        <begin position="976"/>
        <end position="1013"/>
    </location>
</feature>
<keyword evidence="7" id="KW-0479">Metal-binding</keyword>
<keyword evidence="10" id="KW-0560">Oxidoreductase</keyword>
<feature type="domain" description="JmjC" evidence="18">
    <location>
        <begin position="299"/>
        <end position="489"/>
    </location>
</feature>
<evidence type="ECO:0000256" key="1">
    <source>
        <dbReference type="ARBA" id="ARBA00001954"/>
    </source>
</evidence>
<evidence type="ECO:0000259" key="18">
    <source>
        <dbReference type="PROSITE" id="PS51184"/>
    </source>
</evidence>
<evidence type="ECO:0000256" key="7">
    <source>
        <dbReference type="ARBA" id="ARBA00022723"/>
    </source>
</evidence>
<sequence>MNEERNSSPLSTLSDLEAASTSNTKTNPTTTTTTTRLTRSHSQSPSQSRSTPPVPTHPNRRSSLRSSTATATAPPTPTTSQPSTTVARAPKVPSRQGTASIRRSDRERRDKQKGEDVCNVCTPPGTVLTAEQEKANQDKVWIQCEHHWHCINVNTRDSPQDYDKWYCPTCIKITEGTKYPLTSTRRPVPRRTNRAAPKIDYANLDAHLPADHLRWQRVIATRKILPANFPKLRPERLNEEWLFSDGTWSEPIIVESPRGLAMQMPDPSTSISAIADEIGGDHPIEALDVAAQDRDRSIKTLRQWADYFENPRRDKVRNVISLEVGSTPFGEKILAPELVRKLDWVDNIWPKDCREEGQYPQVQKYCLMSVAESWTARMIHQDWHIDFAGSSVFYHILRGGKVFYFIRPTKENLKAYETWSGNTDRQEANWLGDHVDAVYRVELVPGNTMFIPSGWIHAVETPSDSLVIGGNFVHSLNIETQLEVYRIELATKVPKKFRFPHFVTLLWHVANHYTTRLTKALASSTSMRTWPAELRSRRVLLGLKQTSEFLIEQTTRWAKGTNELNRERRRVAIHNVPSTYIKNANELSREFRQVVLRALGEPMDRLCELSNDATSLTWISPEELRAEAMAKNTTTAVSTPKGKITNGRIAAEAASSTTPVMNGHGDAGIKRKASEALLLEDAAAILDPNVSATRAKKPRITPSGMTAVPNDAPTILENTTPYERRPMRMQQMMDPKRADVGFQLAVVNESSNTKTTVKRWEEGGRVYIDVRRMVTTIERVEFGVPPEEIAAHGAGIHGEAEIEVYGTAGPSGSSRVAVVEQQHAQQANGQDLSMEVDQNSTMPTPAVASTSLSNVPTSTCTPASTRASIVLAEAPADPFPARDPYNPVPYKLSQDPNLRVEQMERIVNTYNDASFTKSCGFSSSFRQKDGSTPADDYTDDEFYRLVIDRRPEPREEERASTSGGARSINGHETLKSRMSFSVTKPQSTSTGQVQASTSTLEAPVATSGSTAPENFSVPRHRESDHLPMASLHMRPTQPIMSSPATLMSYMQQNQAKLDSVAPRPPVLPAAQS</sequence>
<evidence type="ECO:0000256" key="6">
    <source>
        <dbReference type="ARBA" id="ARBA00015153"/>
    </source>
</evidence>
<keyword evidence="8" id="KW-0156">Chromatin regulator</keyword>
<comment type="similarity">
    <text evidence="4">Belongs to the JHDM1 histone demethylase family.</text>
</comment>
<evidence type="ECO:0000256" key="11">
    <source>
        <dbReference type="ARBA" id="ARBA00023004"/>
    </source>
</evidence>
<dbReference type="InterPro" id="IPR050690">
    <property type="entry name" value="JHDM1_Histone_Demethylase"/>
</dbReference>
<comment type="cofactor">
    <cofactor evidence="1">
        <name>Fe(2+)</name>
        <dbReference type="ChEBI" id="CHEBI:29033"/>
    </cofactor>
</comment>
<dbReference type="InterPro" id="IPR013083">
    <property type="entry name" value="Znf_RING/FYVE/PHD"/>
</dbReference>
<gene>
    <name evidence="19" type="ORF">BQ2448_1494</name>
</gene>
<evidence type="ECO:0000313" key="19">
    <source>
        <dbReference type="EMBL" id="SCV70100.1"/>
    </source>
</evidence>
<keyword evidence="20" id="KW-1185">Reference proteome</keyword>
<dbReference type="AlphaFoldDB" id="A0A238F8C3"/>
<comment type="subcellular location">
    <subcellularLocation>
        <location evidence="3">Nucleus</location>
    </subcellularLocation>
</comment>
<name>A0A238F8C3_9BASI</name>
<dbReference type="Proteomes" id="UP000198372">
    <property type="component" value="Unassembled WGS sequence"/>
</dbReference>
<evidence type="ECO:0000256" key="10">
    <source>
        <dbReference type="ARBA" id="ARBA00023002"/>
    </source>
</evidence>
<dbReference type="EMBL" id="FMSP01000005">
    <property type="protein sequence ID" value="SCV70100.1"/>
    <property type="molecule type" value="Genomic_DNA"/>
</dbReference>
<protein>
    <recommendedName>
        <fullName evidence="6">JmjC domain-containing histone demethylation protein 1</fullName>
        <ecNumber evidence="5">1.14.11.27</ecNumber>
    </recommendedName>
    <alternativeName>
        <fullName evidence="15">[Histone-H3]-lysine-36 demethylase 1</fullName>
    </alternativeName>
</protein>
<keyword evidence="9" id="KW-0223">Dioxygenase</keyword>
<dbReference type="SUPFAM" id="SSF51197">
    <property type="entry name" value="Clavaminate synthase-like"/>
    <property type="match status" value="1"/>
</dbReference>
<dbReference type="GO" id="GO:0140680">
    <property type="term" value="F:histone H3K36me/H3K36me2 demethylase activity"/>
    <property type="evidence" value="ECO:0007669"/>
    <property type="project" value="UniProtKB-EC"/>
</dbReference>
<evidence type="ECO:0000256" key="2">
    <source>
        <dbReference type="ARBA" id="ARBA00003909"/>
    </source>
</evidence>
<feature type="region of interest" description="Disordered" evidence="17">
    <location>
        <begin position="841"/>
        <end position="861"/>
    </location>
</feature>
<evidence type="ECO:0000256" key="17">
    <source>
        <dbReference type="SAM" id="MobiDB-lite"/>
    </source>
</evidence>
<evidence type="ECO:0000256" key="14">
    <source>
        <dbReference type="ARBA" id="ARBA00023242"/>
    </source>
</evidence>
<keyword evidence="12" id="KW-0805">Transcription regulation</keyword>
<evidence type="ECO:0000256" key="15">
    <source>
        <dbReference type="ARBA" id="ARBA00031083"/>
    </source>
</evidence>
<dbReference type="STRING" id="269621.A0A238F8C3"/>
<feature type="compositionally biased region" description="Low complexity" evidence="17">
    <location>
        <begin position="66"/>
        <end position="87"/>
    </location>
</feature>
<feature type="region of interest" description="Disordered" evidence="17">
    <location>
        <begin position="1"/>
        <end position="118"/>
    </location>
</feature>
<dbReference type="Gene3D" id="3.30.40.10">
    <property type="entry name" value="Zinc/RING finger domain, C3HC4 (zinc finger)"/>
    <property type="match status" value="1"/>
</dbReference>
<dbReference type="SMART" id="SM00558">
    <property type="entry name" value="JmjC"/>
    <property type="match status" value="1"/>
</dbReference>
<accession>A0A238F8C3</accession>
<dbReference type="GO" id="GO:0005634">
    <property type="term" value="C:nucleus"/>
    <property type="evidence" value="ECO:0007669"/>
    <property type="project" value="UniProtKB-SubCell"/>
</dbReference>
<evidence type="ECO:0000256" key="9">
    <source>
        <dbReference type="ARBA" id="ARBA00022964"/>
    </source>
</evidence>
<evidence type="ECO:0000256" key="8">
    <source>
        <dbReference type="ARBA" id="ARBA00022853"/>
    </source>
</evidence>
<feature type="compositionally biased region" description="Low complexity" evidence="17">
    <location>
        <begin position="20"/>
        <end position="51"/>
    </location>
</feature>
<dbReference type="Pfam" id="PF17811">
    <property type="entry name" value="JHD"/>
    <property type="match status" value="1"/>
</dbReference>
<dbReference type="EC" id="1.14.11.27" evidence="5"/>
<dbReference type="GO" id="GO:0046872">
    <property type="term" value="F:metal ion binding"/>
    <property type="evidence" value="ECO:0007669"/>
    <property type="project" value="UniProtKB-KW"/>
</dbReference>
<feature type="region of interest" description="Disordered" evidence="17">
    <location>
        <begin position="947"/>
        <end position="1019"/>
    </location>
</feature>
<keyword evidence="13" id="KW-0804">Transcription</keyword>
<reference evidence="20" key="1">
    <citation type="submission" date="2016-09" db="EMBL/GenBank/DDBJ databases">
        <authorList>
            <person name="Jeantristanb JTB J.-T."/>
            <person name="Ricardo R."/>
        </authorList>
    </citation>
    <scope>NUCLEOTIDE SEQUENCE [LARGE SCALE GENOMIC DNA]</scope>
</reference>
<evidence type="ECO:0000256" key="3">
    <source>
        <dbReference type="ARBA" id="ARBA00004123"/>
    </source>
</evidence>
<dbReference type="PANTHER" id="PTHR23123">
    <property type="entry name" value="PHD/F-BOX CONTAINING PROTEIN"/>
    <property type="match status" value="1"/>
</dbReference>
<evidence type="ECO:0000256" key="13">
    <source>
        <dbReference type="ARBA" id="ARBA00023163"/>
    </source>
</evidence>